<dbReference type="InterPro" id="IPR012677">
    <property type="entry name" value="Nucleotide-bd_a/b_plait_sf"/>
</dbReference>
<evidence type="ECO:0000256" key="1">
    <source>
        <dbReference type="ARBA" id="ARBA00022884"/>
    </source>
</evidence>
<dbReference type="AlphaFoldDB" id="A0ABD0XZI2"/>
<dbReference type="PROSITE" id="PS50102">
    <property type="entry name" value="RRM"/>
    <property type="match status" value="2"/>
</dbReference>
<evidence type="ECO:0000259" key="3">
    <source>
        <dbReference type="PROSITE" id="PS50102"/>
    </source>
</evidence>
<sequence length="318" mass="35526">MTDSTVEPPYSRLFILCSKTISEEDLKDAFSKYGSIEDIWIVKDKTTNENKGVVYIKFNKTSEAALAMEELNGKMMPSSQKPLKIMVAHSREQGSRRDDDSERLLRLFIVVPRNATEDEIRDHFKQFGDVDYVSIVRNRETGESKGFAYVKYTKPVGAARAFEECSRTYKAVYARPKEQKPTHQSQYEAVGSGVERFYSGGAGGGPQPLLGGGDKWGGGGEGGGSTRLTALVSPNLREQHIFRLFDLIPGLQLCRPIHERSYNGGMQKILLQYSSPQFAQHAFEKLNGFEYPIGHRITVKMEPPQPMSLMDGPGDRSG</sequence>
<name>A0ABD0XZI2_9HEMI</name>
<dbReference type="InterPro" id="IPR000504">
    <property type="entry name" value="RRM_dom"/>
</dbReference>
<dbReference type="EMBL" id="JBFDAA010000017">
    <property type="protein sequence ID" value="KAL1116631.1"/>
    <property type="molecule type" value="Genomic_DNA"/>
</dbReference>
<evidence type="ECO:0000313" key="5">
    <source>
        <dbReference type="Proteomes" id="UP001558652"/>
    </source>
</evidence>
<proteinExistence type="predicted"/>
<keyword evidence="1 2" id="KW-0694">RNA-binding</keyword>
<dbReference type="InterPro" id="IPR052462">
    <property type="entry name" value="SLIRP/GR-RBP-like"/>
</dbReference>
<feature type="domain" description="RRM" evidence="3">
    <location>
        <begin position="111"/>
        <end position="176"/>
    </location>
</feature>
<dbReference type="SMART" id="SM00360">
    <property type="entry name" value="RRM"/>
    <property type="match status" value="2"/>
</dbReference>
<protein>
    <recommendedName>
        <fullName evidence="3">RRM domain-containing protein</fullName>
    </recommendedName>
</protein>
<keyword evidence="5" id="KW-1185">Reference proteome</keyword>
<evidence type="ECO:0000256" key="2">
    <source>
        <dbReference type="PROSITE-ProRule" id="PRU00176"/>
    </source>
</evidence>
<dbReference type="SUPFAM" id="SSF54928">
    <property type="entry name" value="RNA-binding domain, RBD"/>
    <property type="match status" value="2"/>
</dbReference>
<evidence type="ECO:0000313" key="4">
    <source>
        <dbReference type="EMBL" id="KAL1116631.1"/>
    </source>
</evidence>
<organism evidence="4 5">
    <name type="scientific">Ranatra chinensis</name>
    <dbReference type="NCBI Taxonomy" id="642074"/>
    <lineage>
        <taxon>Eukaryota</taxon>
        <taxon>Metazoa</taxon>
        <taxon>Ecdysozoa</taxon>
        <taxon>Arthropoda</taxon>
        <taxon>Hexapoda</taxon>
        <taxon>Insecta</taxon>
        <taxon>Pterygota</taxon>
        <taxon>Neoptera</taxon>
        <taxon>Paraneoptera</taxon>
        <taxon>Hemiptera</taxon>
        <taxon>Heteroptera</taxon>
        <taxon>Panheteroptera</taxon>
        <taxon>Nepomorpha</taxon>
        <taxon>Nepidae</taxon>
        <taxon>Ranatrinae</taxon>
        <taxon>Ranatra</taxon>
    </lineage>
</organism>
<dbReference type="GO" id="GO:0003723">
    <property type="term" value="F:RNA binding"/>
    <property type="evidence" value="ECO:0007669"/>
    <property type="project" value="UniProtKB-UniRule"/>
</dbReference>
<feature type="domain" description="RRM" evidence="3">
    <location>
        <begin position="11"/>
        <end position="90"/>
    </location>
</feature>
<reference evidence="4 5" key="1">
    <citation type="submission" date="2024-07" db="EMBL/GenBank/DDBJ databases">
        <title>Chromosome-level genome assembly of the water stick insect Ranatra chinensis (Heteroptera: Nepidae).</title>
        <authorList>
            <person name="Liu X."/>
        </authorList>
    </citation>
    <scope>NUCLEOTIDE SEQUENCE [LARGE SCALE GENOMIC DNA]</scope>
    <source>
        <strain evidence="4">Cailab_2021Rc</strain>
        <tissue evidence="4">Muscle</tissue>
    </source>
</reference>
<dbReference type="Proteomes" id="UP001558652">
    <property type="component" value="Unassembled WGS sequence"/>
</dbReference>
<dbReference type="CDD" id="cd12366">
    <property type="entry name" value="RRM1_RBM45"/>
    <property type="match status" value="1"/>
</dbReference>
<dbReference type="Pfam" id="PF00076">
    <property type="entry name" value="RRM_1"/>
    <property type="match status" value="2"/>
</dbReference>
<dbReference type="PANTHER" id="PTHR48027">
    <property type="entry name" value="HETEROGENEOUS NUCLEAR RIBONUCLEOPROTEIN 87F-RELATED"/>
    <property type="match status" value="1"/>
</dbReference>
<dbReference type="Gene3D" id="3.30.70.330">
    <property type="match status" value="2"/>
</dbReference>
<gene>
    <name evidence="4" type="ORF">AAG570_005103</name>
</gene>
<comment type="caution">
    <text evidence="4">The sequence shown here is derived from an EMBL/GenBank/DDBJ whole genome shotgun (WGS) entry which is preliminary data.</text>
</comment>
<dbReference type="InterPro" id="IPR034203">
    <property type="entry name" value="RBM45_RRM1"/>
</dbReference>
<accession>A0ABD0XZI2</accession>
<dbReference type="InterPro" id="IPR035979">
    <property type="entry name" value="RBD_domain_sf"/>
</dbReference>